<reference evidence="1" key="1">
    <citation type="submission" date="2022-09" db="EMBL/GenBank/DDBJ databases">
        <title>Fusarium specimens isolated from Avocado Roots.</title>
        <authorList>
            <person name="Stajich J."/>
            <person name="Roper C."/>
            <person name="Heimlech-Rivalta G."/>
        </authorList>
    </citation>
    <scope>NUCLEOTIDE SEQUENCE</scope>
    <source>
        <strain evidence="1">CF00136</strain>
    </source>
</reference>
<dbReference type="EMBL" id="JAOQAZ010000044">
    <property type="protein sequence ID" value="KAJ4246078.1"/>
    <property type="molecule type" value="Genomic_DNA"/>
</dbReference>
<dbReference type="OrthoDB" id="10018191at2759"/>
<evidence type="ECO:0000313" key="2">
    <source>
        <dbReference type="Proteomes" id="UP001152049"/>
    </source>
</evidence>
<gene>
    <name evidence="1" type="ORF">NW762_013823</name>
</gene>
<protein>
    <submittedName>
        <fullName evidence="1">Uncharacterized protein</fullName>
    </submittedName>
</protein>
<organism evidence="1 2">
    <name type="scientific">Fusarium torreyae</name>
    <dbReference type="NCBI Taxonomy" id="1237075"/>
    <lineage>
        <taxon>Eukaryota</taxon>
        <taxon>Fungi</taxon>
        <taxon>Dikarya</taxon>
        <taxon>Ascomycota</taxon>
        <taxon>Pezizomycotina</taxon>
        <taxon>Sordariomycetes</taxon>
        <taxon>Hypocreomycetidae</taxon>
        <taxon>Hypocreales</taxon>
        <taxon>Nectriaceae</taxon>
        <taxon>Fusarium</taxon>
    </lineage>
</organism>
<name>A0A9W8RP84_9HYPO</name>
<proteinExistence type="predicted"/>
<dbReference type="AlphaFoldDB" id="A0A9W8RP84"/>
<sequence>MHFDLPSLMKLSELQISLPQPDDRWGASTAQCWASFPAVENSASGGLPTMEGVISGDSWLSVWSKTNTLGKQVMLQHLASVIKDQSMNQPGTPGFSHHDKLLASRALIHLLDMIEDDHVEQSIDEAKASTTHKVMALSALMTYNAPIQNLLPTVVRRIYGKLDSSNWTQIGDQWKNLSGQGRLGCFYAARIIHVVRSSRCSHFGTPVSLLRAVLVLWLYSAITEKFQDRFMYSPTAPAVVLGPKPLNQMDNKAWVDIGWSRVKLPGIGNLLCAEGRIKLLDDGVVLMRSLKDWGISTTYAQILLRLRASETYNAGGR</sequence>
<evidence type="ECO:0000313" key="1">
    <source>
        <dbReference type="EMBL" id="KAJ4246078.1"/>
    </source>
</evidence>
<comment type="caution">
    <text evidence="1">The sequence shown here is derived from an EMBL/GenBank/DDBJ whole genome shotgun (WGS) entry which is preliminary data.</text>
</comment>
<accession>A0A9W8RP84</accession>
<dbReference type="Proteomes" id="UP001152049">
    <property type="component" value="Unassembled WGS sequence"/>
</dbReference>
<keyword evidence="2" id="KW-1185">Reference proteome</keyword>